<evidence type="ECO:0000313" key="1">
    <source>
        <dbReference type="EMBL" id="HIZ90252.1"/>
    </source>
</evidence>
<evidence type="ECO:0000313" key="2">
    <source>
        <dbReference type="Proteomes" id="UP000824176"/>
    </source>
</evidence>
<reference evidence="1" key="2">
    <citation type="submission" date="2021-04" db="EMBL/GenBank/DDBJ databases">
        <authorList>
            <person name="Gilroy R."/>
        </authorList>
    </citation>
    <scope>NUCLEOTIDE SEQUENCE</scope>
    <source>
        <strain evidence="1">ChiW4-1371</strain>
    </source>
</reference>
<sequence>MFVHETHSFYVIAKLGSCKNAPAGYLEKKEAIFSKVLSNVGVEKAFDFGDVWQLKDVMYAASSDIIDILSNEMIRLVSHDDSISASEKKLYELSAANDNIIVSEFLTDNTSSIK</sequence>
<comment type="caution">
    <text evidence="1">The sequence shown here is derived from an EMBL/GenBank/DDBJ whole genome shotgun (WGS) entry which is preliminary data.</text>
</comment>
<protein>
    <submittedName>
        <fullName evidence="1">Uncharacterized protein</fullName>
    </submittedName>
</protein>
<gene>
    <name evidence="1" type="ORF">H9804_09930</name>
</gene>
<dbReference type="EMBL" id="DXAQ01000147">
    <property type="protein sequence ID" value="HIZ90252.1"/>
    <property type="molecule type" value="Genomic_DNA"/>
</dbReference>
<dbReference type="AlphaFoldDB" id="A0A9D2GUH9"/>
<dbReference type="Proteomes" id="UP000824176">
    <property type="component" value="Unassembled WGS sequence"/>
</dbReference>
<name>A0A9D2GUH9_9BACT</name>
<organism evidence="1 2">
    <name type="scientific">Candidatus Mucispirillum faecigallinarum</name>
    <dbReference type="NCBI Taxonomy" id="2838699"/>
    <lineage>
        <taxon>Bacteria</taxon>
        <taxon>Pseudomonadati</taxon>
        <taxon>Deferribacterota</taxon>
        <taxon>Deferribacteres</taxon>
        <taxon>Deferribacterales</taxon>
        <taxon>Mucispirillaceae</taxon>
        <taxon>Mucispirillum</taxon>
    </lineage>
</organism>
<accession>A0A9D2GUH9</accession>
<proteinExistence type="predicted"/>
<reference evidence="1" key="1">
    <citation type="journal article" date="2021" name="PeerJ">
        <title>Extensive microbial diversity within the chicken gut microbiome revealed by metagenomics and culture.</title>
        <authorList>
            <person name="Gilroy R."/>
            <person name="Ravi A."/>
            <person name="Getino M."/>
            <person name="Pursley I."/>
            <person name="Horton D.L."/>
            <person name="Alikhan N.F."/>
            <person name="Baker D."/>
            <person name="Gharbi K."/>
            <person name="Hall N."/>
            <person name="Watson M."/>
            <person name="Adriaenssens E.M."/>
            <person name="Foster-Nyarko E."/>
            <person name="Jarju S."/>
            <person name="Secka A."/>
            <person name="Antonio M."/>
            <person name="Oren A."/>
            <person name="Chaudhuri R.R."/>
            <person name="La Ragione R."/>
            <person name="Hildebrand F."/>
            <person name="Pallen M.J."/>
        </authorList>
    </citation>
    <scope>NUCLEOTIDE SEQUENCE</scope>
    <source>
        <strain evidence="1">ChiW4-1371</strain>
    </source>
</reference>